<dbReference type="GeneID" id="107894544"/>
<organism evidence="4 5">
    <name type="scientific">Gossypium hirsutum</name>
    <name type="common">Upland cotton</name>
    <name type="synonym">Gossypium mexicanum</name>
    <dbReference type="NCBI Taxonomy" id="3635"/>
    <lineage>
        <taxon>Eukaryota</taxon>
        <taxon>Viridiplantae</taxon>
        <taxon>Streptophyta</taxon>
        <taxon>Embryophyta</taxon>
        <taxon>Tracheophyta</taxon>
        <taxon>Spermatophyta</taxon>
        <taxon>Magnoliopsida</taxon>
        <taxon>eudicotyledons</taxon>
        <taxon>Gunneridae</taxon>
        <taxon>Pentapetalae</taxon>
        <taxon>rosids</taxon>
        <taxon>malvids</taxon>
        <taxon>Malvales</taxon>
        <taxon>Malvaceae</taxon>
        <taxon>Malvoideae</taxon>
        <taxon>Gossypium</taxon>
    </lineage>
</organism>
<feature type="compositionally biased region" description="Low complexity" evidence="1">
    <location>
        <begin position="162"/>
        <end position="175"/>
    </location>
</feature>
<dbReference type="SUPFAM" id="SSF53098">
    <property type="entry name" value="Ribonuclease H-like"/>
    <property type="match status" value="1"/>
</dbReference>
<feature type="domain" description="Reverse transcriptase/retrotransposon-derived protein RNase H-like" evidence="2">
    <location>
        <begin position="350"/>
        <end position="411"/>
    </location>
</feature>
<feature type="domain" description="Tf2-1-like SH3-like" evidence="3">
    <location>
        <begin position="543"/>
        <end position="608"/>
    </location>
</feature>
<feature type="compositionally biased region" description="Basic and acidic residues" evidence="1">
    <location>
        <begin position="67"/>
        <end position="84"/>
    </location>
</feature>
<dbReference type="SUPFAM" id="SSF56672">
    <property type="entry name" value="DNA/RNA polymerases"/>
    <property type="match status" value="1"/>
</dbReference>
<dbReference type="RefSeq" id="XP_016675295.1">
    <property type="nucleotide sequence ID" value="XM_016819806.1"/>
</dbReference>
<gene>
    <name evidence="5" type="primary">LOC107894544</name>
</gene>
<evidence type="ECO:0000259" key="3">
    <source>
        <dbReference type="Pfam" id="PF24626"/>
    </source>
</evidence>
<feature type="region of interest" description="Disordered" evidence="1">
    <location>
        <begin position="1"/>
        <end position="25"/>
    </location>
</feature>
<evidence type="ECO:0000313" key="5">
    <source>
        <dbReference type="RefSeq" id="XP_016675295.1"/>
    </source>
</evidence>
<dbReference type="PaxDb" id="3635-A0A1U8IAQ7"/>
<feature type="region of interest" description="Disordered" evidence="1">
    <location>
        <begin position="154"/>
        <end position="197"/>
    </location>
</feature>
<dbReference type="InterPro" id="IPR043502">
    <property type="entry name" value="DNA/RNA_pol_sf"/>
</dbReference>
<dbReference type="Gene3D" id="3.30.420.10">
    <property type="entry name" value="Ribonuclease H-like superfamily/Ribonuclease H"/>
    <property type="match status" value="1"/>
</dbReference>
<reference evidence="5" key="2">
    <citation type="submission" date="2025-08" db="UniProtKB">
        <authorList>
            <consortium name="RefSeq"/>
        </authorList>
    </citation>
    <scope>IDENTIFICATION</scope>
</reference>
<dbReference type="InterPro" id="IPR041577">
    <property type="entry name" value="RT_RNaseH_2"/>
</dbReference>
<dbReference type="InterPro" id="IPR012337">
    <property type="entry name" value="RNaseH-like_sf"/>
</dbReference>
<feature type="region of interest" description="Disordered" evidence="1">
    <location>
        <begin position="67"/>
        <end position="110"/>
    </location>
</feature>
<evidence type="ECO:0008006" key="6">
    <source>
        <dbReference type="Google" id="ProtNLM"/>
    </source>
</evidence>
<protein>
    <recommendedName>
        <fullName evidence="6">DNA/RNA polymerases superfamily protein</fullName>
    </recommendedName>
</protein>
<dbReference type="PANTHER" id="PTHR46148">
    <property type="entry name" value="CHROMO DOMAIN-CONTAINING PROTEIN"/>
    <property type="match status" value="1"/>
</dbReference>
<dbReference type="InterPro" id="IPR036397">
    <property type="entry name" value="RNaseH_sf"/>
</dbReference>
<accession>A0A1U8IAQ7</accession>
<dbReference type="InterPro" id="IPR056924">
    <property type="entry name" value="SH3_Tf2-1"/>
</dbReference>
<dbReference type="Gene3D" id="3.30.70.270">
    <property type="match status" value="1"/>
</dbReference>
<dbReference type="Pfam" id="PF24626">
    <property type="entry name" value="SH3_Tf2-1"/>
    <property type="match status" value="1"/>
</dbReference>
<dbReference type="Pfam" id="PF17919">
    <property type="entry name" value="RT_RNaseH_2"/>
    <property type="match status" value="1"/>
</dbReference>
<dbReference type="InterPro" id="IPR043128">
    <property type="entry name" value="Rev_trsase/Diguanyl_cyclase"/>
</dbReference>
<evidence type="ECO:0000256" key="1">
    <source>
        <dbReference type="SAM" id="MobiDB-lite"/>
    </source>
</evidence>
<dbReference type="Proteomes" id="UP000818029">
    <property type="component" value="Chromosome A13"/>
</dbReference>
<name>A0A1U8IAQ7_GOSHI</name>
<proteinExistence type="predicted"/>
<evidence type="ECO:0000259" key="2">
    <source>
        <dbReference type="Pfam" id="PF17919"/>
    </source>
</evidence>
<keyword evidence="4" id="KW-1185">Reference proteome</keyword>
<dbReference type="AlphaFoldDB" id="A0A1U8IAQ7"/>
<dbReference type="KEGG" id="ghi:107894544"/>
<dbReference type="GO" id="GO:0003676">
    <property type="term" value="F:nucleic acid binding"/>
    <property type="evidence" value="ECO:0007669"/>
    <property type="project" value="InterPro"/>
</dbReference>
<reference evidence="4" key="1">
    <citation type="journal article" date="2020" name="Nat. Genet.">
        <title>Genomic diversifications of five Gossypium allopolyploid species and their impact on cotton improvement.</title>
        <authorList>
            <person name="Chen Z.J."/>
            <person name="Sreedasyam A."/>
            <person name="Ando A."/>
            <person name="Song Q."/>
            <person name="De Santiago L.M."/>
            <person name="Hulse-Kemp A.M."/>
            <person name="Ding M."/>
            <person name="Ye W."/>
            <person name="Kirkbride R.C."/>
            <person name="Jenkins J."/>
            <person name="Plott C."/>
            <person name="Lovell J."/>
            <person name="Lin Y.M."/>
            <person name="Vaughn R."/>
            <person name="Liu B."/>
            <person name="Simpson S."/>
            <person name="Scheffler B.E."/>
            <person name="Wen L."/>
            <person name="Saski C.A."/>
            <person name="Grover C.E."/>
            <person name="Hu G."/>
            <person name="Conover J.L."/>
            <person name="Carlson J.W."/>
            <person name="Shu S."/>
            <person name="Boston L.B."/>
            <person name="Williams M."/>
            <person name="Peterson D.G."/>
            <person name="McGee K."/>
            <person name="Jones D.C."/>
            <person name="Wendel J.F."/>
            <person name="Stelly D.M."/>
            <person name="Grimwood J."/>
            <person name="Schmutz J."/>
        </authorList>
    </citation>
    <scope>NUCLEOTIDE SEQUENCE [LARGE SCALE GENOMIC DNA]</scope>
    <source>
        <strain evidence="4">cv. TM-1</strain>
    </source>
</reference>
<dbReference type="PANTHER" id="PTHR46148:SF44">
    <property type="entry name" value="GAG-POL POLYPROTEIN"/>
    <property type="match status" value="1"/>
</dbReference>
<sequence>MSVRRGARGCGQGHGSVRAESSASGHIPDVGVKEALASLVARTGPYDRAAGEDVLSQKAKIVEVKRTEHLNREKERGKNKREAETSAVGQRPRARARINGPVRAGPPAANPGVPHCTNCGRSHRGECWKRMGACFACRSMEHRIKDCPRMLGREPVVGQGGAQPPKGGQLPPKGRGQSRGDNSNGRGCGAPGENTGHAEARQPALVYAACRQEDGDAPDVITVKDKEVVVIGEHRNYLLNVISALRAKKLVQKGCEAFLAYISNTEAKSPTVKEFRIVREFLEFFPEELPGLPTSREVEFGIELLPGTAPTLREKQLYAKFRYYRRFVEGFSVIAAPLTKLLRKGVPFVWMDKQKKSFGKLKKVLTKAPVLIQPVPGNEFTVYSDTSYVGLGCVSMQEGKVVDYASRLLDDGSLLAELQVKPVWVEQIRRQSKRVIKVLEDMLRGCVIEFRGSWEDYLPLAEFAYNNSYQASIRMAPYEVLYGRRCQTPPCWTELGEQRVLGPELVADTEDKVKLIRDQLKEASDRQKSYADLKHQEIEFAVGDLVLFKVSLWTKVLRFGWKGKLSPRFIGPYRVIRRIGPVAYQLELPPELSQIHDVFHVSMLRRYHLYPSHVVATEEIEVKPDLTFEEEPIQIIGRYVKELRRKSVLLVKVL</sequence>
<evidence type="ECO:0000313" key="4">
    <source>
        <dbReference type="Proteomes" id="UP000818029"/>
    </source>
</evidence>